<evidence type="ECO:0000256" key="1">
    <source>
        <dbReference type="SAM" id="MobiDB-lite"/>
    </source>
</evidence>
<protein>
    <submittedName>
        <fullName evidence="2">Uncharacterized protein</fullName>
    </submittedName>
</protein>
<feature type="region of interest" description="Disordered" evidence="1">
    <location>
        <begin position="91"/>
        <end position="111"/>
    </location>
</feature>
<name>A0ABQ2DW37_9ACTN</name>
<gene>
    <name evidence="2" type="ORF">GCM10011583_03650</name>
</gene>
<organism evidence="2 3">
    <name type="scientific">Streptomyces camponoticapitis</name>
    <dbReference type="NCBI Taxonomy" id="1616125"/>
    <lineage>
        <taxon>Bacteria</taxon>
        <taxon>Bacillati</taxon>
        <taxon>Actinomycetota</taxon>
        <taxon>Actinomycetes</taxon>
        <taxon>Kitasatosporales</taxon>
        <taxon>Streptomycetaceae</taxon>
        <taxon>Streptomyces</taxon>
    </lineage>
</organism>
<evidence type="ECO:0000313" key="3">
    <source>
        <dbReference type="Proteomes" id="UP000660265"/>
    </source>
</evidence>
<accession>A0ABQ2DW37</accession>
<reference evidence="3" key="1">
    <citation type="journal article" date="2019" name="Int. J. Syst. Evol. Microbiol.">
        <title>The Global Catalogue of Microorganisms (GCM) 10K type strain sequencing project: providing services to taxonomists for standard genome sequencing and annotation.</title>
        <authorList>
            <consortium name="The Broad Institute Genomics Platform"/>
            <consortium name="The Broad Institute Genome Sequencing Center for Infectious Disease"/>
            <person name="Wu L."/>
            <person name="Ma J."/>
        </authorList>
    </citation>
    <scope>NUCLEOTIDE SEQUENCE [LARGE SCALE GENOMIC DNA]</scope>
    <source>
        <strain evidence="3">CGMCC 4.7275</strain>
    </source>
</reference>
<dbReference type="EMBL" id="BMMV01000001">
    <property type="protein sequence ID" value="GGJ75476.1"/>
    <property type="molecule type" value="Genomic_DNA"/>
</dbReference>
<dbReference type="Proteomes" id="UP000660265">
    <property type="component" value="Unassembled WGS sequence"/>
</dbReference>
<comment type="caution">
    <text evidence="2">The sequence shown here is derived from an EMBL/GenBank/DDBJ whole genome shotgun (WGS) entry which is preliminary data.</text>
</comment>
<sequence>MVPVFFTVHEPSKPVPQSDFLVYVAVADVAASAGEARPTMAARGRRSAVSAATDLDLNLVLRTDVFVLKGYSSSEFGAVRGWSGWSVRPDFRDSSRTSQWRESKEVWTNRQ</sequence>
<keyword evidence="3" id="KW-1185">Reference proteome</keyword>
<evidence type="ECO:0000313" key="2">
    <source>
        <dbReference type="EMBL" id="GGJ75476.1"/>
    </source>
</evidence>
<proteinExistence type="predicted"/>